<feature type="region of interest" description="Disordered" evidence="1">
    <location>
        <begin position="1"/>
        <end position="26"/>
    </location>
</feature>
<dbReference type="Proteomes" id="UP000062645">
    <property type="component" value="Chromosome"/>
</dbReference>
<proteinExistence type="predicted"/>
<reference evidence="2 3" key="2">
    <citation type="journal article" date="2016" name="Genome Announc.">
        <title>Draft Genome Sequence of the N2-Fixing Cyanobacterium Nostoc piscinale CENA21, Isolated from the Brazilian Amazon Floodplain.</title>
        <authorList>
            <person name="Leao T."/>
            <person name="Guimaraes P.I."/>
            <person name="de Melo A.G."/>
            <person name="Ramos R.T."/>
            <person name="Leao P.N."/>
            <person name="Silva A."/>
            <person name="Fiore M.F."/>
            <person name="Schneider M.P."/>
        </authorList>
    </citation>
    <scope>NUCLEOTIDE SEQUENCE [LARGE SCALE GENOMIC DNA]</scope>
    <source>
        <strain evidence="2 3">CENA21</strain>
    </source>
</reference>
<organism evidence="2 3">
    <name type="scientific">Nostoc piscinale CENA21</name>
    <dbReference type="NCBI Taxonomy" id="224013"/>
    <lineage>
        <taxon>Bacteria</taxon>
        <taxon>Bacillati</taxon>
        <taxon>Cyanobacteriota</taxon>
        <taxon>Cyanophyceae</taxon>
        <taxon>Nostocales</taxon>
        <taxon>Nostocaceae</taxon>
        <taxon>Nostoc</taxon>
    </lineage>
</organism>
<dbReference type="KEGG" id="npz:ACX27_09720"/>
<sequence>MYTREYKTKKTSTNSAETSTTNQFAPRRFVVQPDEEITNNQTSDLEAKSEKTKKFAKYICIS</sequence>
<evidence type="ECO:0000256" key="1">
    <source>
        <dbReference type="SAM" id="MobiDB-lite"/>
    </source>
</evidence>
<dbReference type="PATRIC" id="fig|224013.5.peg.2354"/>
<protein>
    <submittedName>
        <fullName evidence="2">Uncharacterized protein</fullName>
    </submittedName>
</protein>
<feature type="compositionally biased region" description="Low complexity" evidence="1">
    <location>
        <begin position="11"/>
        <end position="21"/>
    </location>
</feature>
<dbReference type="RefSeq" id="WP_062291456.1">
    <property type="nucleotide sequence ID" value="NZ_CP012036.1"/>
</dbReference>
<evidence type="ECO:0000313" key="2">
    <source>
        <dbReference type="EMBL" id="ALF53060.1"/>
    </source>
</evidence>
<dbReference type="EMBL" id="CP012036">
    <property type="protein sequence ID" value="ALF53060.1"/>
    <property type="molecule type" value="Genomic_DNA"/>
</dbReference>
<accession>A0A0M4SK35</accession>
<reference evidence="3" key="1">
    <citation type="submission" date="2015-07" db="EMBL/GenBank/DDBJ databases">
        <title>Genome Of Nitrogen-Fixing Cyanobacterium Nostoc piscinale CENA21 From Solimoes/Amazon River Floodplain Sediments And Comparative Genomics To Uncover Biosynthetic Natural Products Potential.</title>
        <authorList>
            <person name="Leao T.F."/>
            <person name="Leao P.N."/>
            <person name="Guimaraes P.I."/>
            <person name="de Melo A.G.C."/>
            <person name="Ramos R.T.J."/>
            <person name="Silva A."/>
            <person name="Fiore M.F."/>
            <person name="Schneider M.P.C."/>
        </authorList>
    </citation>
    <scope>NUCLEOTIDE SEQUENCE [LARGE SCALE GENOMIC DNA]</scope>
    <source>
        <strain evidence="3">CENA21</strain>
    </source>
</reference>
<name>A0A0M4SK35_9NOSO</name>
<dbReference type="AlphaFoldDB" id="A0A0M4SK35"/>
<gene>
    <name evidence="2" type="ORF">ACX27_09720</name>
</gene>
<keyword evidence="3" id="KW-1185">Reference proteome</keyword>
<evidence type="ECO:0000313" key="3">
    <source>
        <dbReference type="Proteomes" id="UP000062645"/>
    </source>
</evidence>